<dbReference type="RefSeq" id="XP_009175769.1">
    <property type="nucleotide sequence ID" value="XM_009177505.1"/>
</dbReference>
<evidence type="ECO:0000256" key="1">
    <source>
        <dbReference type="SAM" id="MobiDB-lite"/>
    </source>
</evidence>
<proteinExistence type="predicted"/>
<name>A0A074Z0C4_OPIVI</name>
<evidence type="ECO:0000313" key="2">
    <source>
        <dbReference type="EMBL" id="KER20491.1"/>
    </source>
</evidence>
<dbReference type="CTD" id="20325143"/>
<accession>A0A074Z0C4</accession>
<protein>
    <submittedName>
        <fullName evidence="2">Uncharacterized protein</fullName>
    </submittedName>
</protein>
<dbReference type="Proteomes" id="UP000054324">
    <property type="component" value="Unassembled WGS sequence"/>
</dbReference>
<organism evidence="2 3">
    <name type="scientific">Opisthorchis viverrini</name>
    <name type="common">Southeast Asian liver fluke</name>
    <dbReference type="NCBI Taxonomy" id="6198"/>
    <lineage>
        <taxon>Eukaryota</taxon>
        <taxon>Metazoa</taxon>
        <taxon>Spiralia</taxon>
        <taxon>Lophotrochozoa</taxon>
        <taxon>Platyhelminthes</taxon>
        <taxon>Trematoda</taxon>
        <taxon>Digenea</taxon>
        <taxon>Opisthorchiida</taxon>
        <taxon>Opisthorchiata</taxon>
        <taxon>Opisthorchiidae</taxon>
        <taxon>Opisthorchis</taxon>
    </lineage>
</organism>
<feature type="compositionally biased region" description="Basic and acidic residues" evidence="1">
    <location>
        <begin position="1"/>
        <end position="30"/>
    </location>
</feature>
<feature type="compositionally biased region" description="Polar residues" evidence="1">
    <location>
        <begin position="31"/>
        <end position="40"/>
    </location>
</feature>
<keyword evidence="3" id="KW-1185">Reference proteome</keyword>
<dbReference type="GeneID" id="20325143"/>
<sequence length="118" mass="13745">MERKQTPAAMKVERSQDTQKARQQEKDGKSNRSTVQQNKLNKYERDPQTPVSTDVAKGCKPTGPSKHLRRSATKSNRFWQYKLGSTVKHHGSSLNDDDDTRHFYRNVLELNRATNWMR</sequence>
<gene>
    <name evidence="2" type="ORF">T265_10975</name>
</gene>
<reference evidence="2 3" key="1">
    <citation type="submission" date="2013-11" db="EMBL/GenBank/DDBJ databases">
        <title>Opisthorchis viverrini - life in the bile duct.</title>
        <authorList>
            <person name="Young N.D."/>
            <person name="Nagarajan N."/>
            <person name="Lin S.J."/>
            <person name="Korhonen P.K."/>
            <person name="Jex A.R."/>
            <person name="Hall R.S."/>
            <person name="Safavi-Hemami H."/>
            <person name="Kaewkong W."/>
            <person name="Bertrand D."/>
            <person name="Gao S."/>
            <person name="Seet Q."/>
            <person name="Wongkham S."/>
            <person name="Teh B.T."/>
            <person name="Wongkham C."/>
            <person name="Intapan P.M."/>
            <person name="Maleewong W."/>
            <person name="Yang X."/>
            <person name="Hu M."/>
            <person name="Wang Z."/>
            <person name="Hofmann A."/>
            <person name="Sternberg P.W."/>
            <person name="Tan P."/>
            <person name="Wang J."/>
            <person name="Gasser R.B."/>
        </authorList>
    </citation>
    <scope>NUCLEOTIDE SEQUENCE [LARGE SCALE GENOMIC DNA]</scope>
</reference>
<dbReference type="KEGG" id="ovi:T265_10975"/>
<evidence type="ECO:0000313" key="3">
    <source>
        <dbReference type="Proteomes" id="UP000054324"/>
    </source>
</evidence>
<dbReference type="AlphaFoldDB" id="A0A074Z0C4"/>
<feature type="region of interest" description="Disordered" evidence="1">
    <location>
        <begin position="1"/>
        <end position="74"/>
    </location>
</feature>
<dbReference type="EMBL" id="KL597051">
    <property type="protein sequence ID" value="KER20491.1"/>
    <property type="molecule type" value="Genomic_DNA"/>
</dbReference>